<organism evidence="4">
    <name type="scientific">Flavobacterium capsici</name>
    <dbReference type="NCBI Taxonomy" id="3075618"/>
    <lineage>
        <taxon>Bacteria</taxon>
        <taxon>Pseudomonadati</taxon>
        <taxon>Bacteroidota</taxon>
        <taxon>Flavobacteriia</taxon>
        <taxon>Flavobacteriales</taxon>
        <taxon>Flavobacteriaceae</taxon>
        <taxon>Flavobacterium</taxon>
    </lineage>
</organism>
<keyword evidence="6" id="KW-1185">Reference proteome</keyword>
<accession>A0AA96EUK1</accession>
<evidence type="ECO:0000313" key="5">
    <source>
        <dbReference type="EMBL" id="WNM23014.1"/>
    </source>
</evidence>
<dbReference type="Proteomes" id="UP001304515">
    <property type="component" value="Chromosome"/>
</dbReference>
<dbReference type="Pfam" id="PF16344">
    <property type="entry name" value="FecR_C"/>
    <property type="match status" value="1"/>
</dbReference>
<dbReference type="PANTHER" id="PTHR30273">
    <property type="entry name" value="PERIPLASMIC SIGNAL SENSOR AND SIGMA FACTOR ACTIVATOR FECR-RELATED"/>
    <property type="match status" value="1"/>
</dbReference>
<dbReference type="PANTHER" id="PTHR30273:SF2">
    <property type="entry name" value="PROTEIN FECR"/>
    <property type="match status" value="1"/>
</dbReference>
<evidence type="ECO:0000313" key="4">
    <source>
        <dbReference type="EMBL" id="WNM18964.1"/>
    </source>
</evidence>
<dbReference type="EMBL" id="CP134890">
    <property type="protein sequence ID" value="WNM23014.1"/>
    <property type="molecule type" value="Genomic_DNA"/>
</dbReference>
<keyword evidence="1" id="KW-0812">Transmembrane</keyword>
<keyword evidence="1" id="KW-1133">Transmembrane helix</keyword>
<gene>
    <name evidence="5" type="ORF">RN605_06535</name>
    <name evidence="4" type="ORF">RN608_13235</name>
</gene>
<dbReference type="PIRSF" id="PIRSF018266">
    <property type="entry name" value="FecR"/>
    <property type="match status" value="1"/>
</dbReference>
<protein>
    <submittedName>
        <fullName evidence="4">FecR family protein</fullName>
    </submittedName>
</protein>
<dbReference type="EMBL" id="CP134878">
    <property type="protein sequence ID" value="WNM18964.1"/>
    <property type="molecule type" value="Genomic_DNA"/>
</dbReference>
<dbReference type="InterPro" id="IPR012373">
    <property type="entry name" value="Ferrdict_sens_TM"/>
</dbReference>
<dbReference type="InterPro" id="IPR006860">
    <property type="entry name" value="FecR"/>
</dbReference>
<dbReference type="AlphaFoldDB" id="A0AA96EUK1"/>
<evidence type="ECO:0000313" key="6">
    <source>
        <dbReference type="Proteomes" id="UP001304515"/>
    </source>
</evidence>
<feature type="transmembrane region" description="Helical" evidence="1">
    <location>
        <begin position="71"/>
        <end position="92"/>
    </location>
</feature>
<name>A0AA96EUK1_9FLAO</name>
<dbReference type="KEGG" id="fcj:RN605_06535"/>
<evidence type="ECO:0000256" key="1">
    <source>
        <dbReference type="SAM" id="Phobius"/>
    </source>
</evidence>
<dbReference type="InterPro" id="IPR032508">
    <property type="entry name" value="FecR_C"/>
</dbReference>
<dbReference type="RefSeq" id="WP_313323313.1">
    <property type="nucleotide sequence ID" value="NZ_CP134878.1"/>
</dbReference>
<reference evidence="4 6" key="1">
    <citation type="submission" date="2023-09" db="EMBL/GenBank/DDBJ databases">
        <title>Flavobacterium sp. a novel bacteria isolate from Pepper rhizosphere.</title>
        <authorList>
            <person name="Peng Y."/>
            <person name="Lee J."/>
        </authorList>
    </citation>
    <scope>NUCLEOTIDE SEQUENCE</scope>
    <source>
        <strain evidence="4">PMR2A8</strain>
        <strain evidence="5 6">PMTSA4</strain>
    </source>
</reference>
<accession>A0AA96F3V6</accession>
<proteinExistence type="predicted"/>
<evidence type="ECO:0000259" key="3">
    <source>
        <dbReference type="Pfam" id="PF16344"/>
    </source>
</evidence>
<feature type="domain" description="Protein FecR C-terminal" evidence="3">
    <location>
        <begin position="228"/>
        <end position="294"/>
    </location>
</feature>
<keyword evidence="1" id="KW-0472">Membrane</keyword>
<dbReference type="Gene3D" id="3.55.50.30">
    <property type="match status" value="1"/>
</dbReference>
<evidence type="ECO:0000259" key="2">
    <source>
        <dbReference type="Pfam" id="PF04773"/>
    </source>
</evidence>
<sequence length="302" mass="34691">MEENYPLADWLNNETSDETLKNDFSEDDISIFSKIKKYSAQLETPAFDEQKILTNILSSPKQKVVHLNYNWIFKIAALFIIILGLYFSFTFLSNTNFTAENGSETALILPDESEVILNSGSNLSYKKWNWENNRLIELEGEAFFKVAKGKKFEVNTTAGKVTVLGTQFNVKQRNNRFEVTCYEGKVKVTHRDKIVILTKGMKTIFENDKSLDVPNTYINQPEWINDEIVFYKENLKNIISEIERKYNVTIELNSSNNQQVFSGNIPSNNLDVALGILTKTYHLKIAKKTANKITLTEINVQK</sequence>
<dbReference type="Pfam" id="PF04773">
    <property type="entry name" value="FecR"/>
    <property type="match status" value="1"/>
</dbReference>
<feature type="domain" description="FecR protein" evidence="2">
    <location>
        <begin position="99"/>
        <end position="187"/>
    </location>
</feature>
<dbReference type="Gene3D" id="2.60.120.1440">
    <property type="match status" value="1"/>
</dbReference>
<dbReference type="GO" id="GO:0016989">
    <property type="term" value="F:sigma factor antagonist activity"/>
    <property type="evidence" value="ECO:0007669"/>
    <property type="project" value="TreeGrafter"/>
</dbReference>